<keyword evidence="1" id="KW-1133">Transmembrane helix</keyword>
<feature type="transmembrane region" description="Helical" evidence="1">
    <location>
        <begin position="20"/>
        <end position="40"/>
    </location>
</feature>
<keyword evidence="1" id="KW-0472">Membrane</keyword>
<proteinExistence type="predicted"/>
<keyword evidence="1" id="KW-0812">Transmembrane</keyword>
<dbReference type="RefSeq" id="WP_101639268.1">
    <property type="nucleotide sequence ID" value="NZ_FXZG01000014.1"/>
</dbReference>
<dbReference type="Proteomes" id="UP000234289">
    <property type="component" value="Unassembled WGS sequence"/>
</dbReference>
<feature type="transmembrane region" description="Helical" evidence="1">
    <location>
        <begin position="46"/>
        <end position="67"/>
    </location>
</feature>
<organism evidence="2 3">
    <name type="scientific">Brevibacterium aurantiacum</name>
    <dbReference type="NCBI Taxonomy" id="273384"/>
    <lineage>
        <taxon>Bacteria</taxon>
        <taxon>Bacillati</taxon>
        <taxon>Actinomycetota</taxon>
        <taxon>Actinomycetes</taxon>
        <taxon>Micrococcales</taxon>
        <taxon>Brevibacteriaceae</taxon>
        <taxon>Brevibacterium</taxon>
    </lineage>
</organism>
<evidence type="ECO:0000256" key="1">
    <source>
        <dbReference type="SAM" id="Phobius"/>
    </source>
</evidence>
<dbReference type="AlphaFoldDB" id="A0A2H1JR17"/>
<gene>
    <name evidence="2" type="ORF">BAUR920_02396</name>
</gene>
<accession>A0A2H1JR17</accession>
<name>A0A2H1JR17_BREAU</name>
<sequence>MDDLRYERNLRVYQIARTAAVLTGAITAFITFAAFMIAGFKIQETAAWMFALSLMAASALFVVMYIVTTNNLKRQQPTPRT</sequence>
<protein>
    <submittedName>
        <fullName evidence="2">Uncharacterized protein</fullName>
    </submittedName>
</protein>
<reference evidence="3" key="1">
    <citation type="submission" date="2017-03" db="EMBL/GenBank/DDBJ databases">
        <authorList>
            <person name="Monnet C."/>
        </authorList>
    </citation>
    <scope>NUCLEOTIDE SEQUENCE [LARGE SCALE GENOMIC DNA]</scope>
    <source>
        <strain evidence="3">CNRZ 920</strain>
    </source>
</reference>
<evidence type="ECO:0000313" key="2">
    <source>
        <dbReference type="EMBL" id="SMX89975.1"/>
    </source>
</evidence>
<evidence type="ECO:0000313" key="3">
    <source>
        <dbReference type="Proteomes" id="UP000234289"/>
    </source>
</evidence>
<dbReference type="EMBL" id="FXZG01000014">
    <property type="protein sequence ID" value="SMX89975.1"/>
    <property type="molecule type" value="Genomic_DNA"/>
</dbReference>